<dbReference type="GeneID" id="5488649"/>
<gene>
    <name evidence="1" type="ORF">SS1G_06428</name>
</gene>
<dbReference type="EMBL" id="CH476628">
    <property type="protein sequence ID" value="EDO03947.1"/>
    <property type="molecule type" value="Genomic_DNA"/>
</dbReference>
<sequence>MAFNLCAPLVRGSECKSKARSRIVPTCLWGSIFADRGALDIGRKDIVENRITGKRPFSCTASIRYMSYSSDEKIWL</sequence>
<name>A7EM81_SCLS1</name>
<organism evidence="1 2">
    <name type="scientific">Sclerotinia sclerotiorum (strain ATCC 18683 / 1980 / Ss-1)</name>
    <name type="common">White mold</name>
    <name type="synonym">Whetzelinia sclerotiorum</name>
    <dbReference type="NCBI Taxonomy" id="665079"/>
    <lineage>
        <taxon>Eukaryota</taxon>
        <taxon>Fungi</taxon>
        <taxon>Dikarya</taxon>
        <taxon>Ascomycota</taxon>
        <taxon>Pezizomycotina</taxon>
        <taxon>Leotiomycetes</taxon>
        <taxon>Helotiales</taxon>
        <taxon>Sclerotiniaceae</taxon>
        <taxon>Sclerotinia</taxon>
    </lineage>
</organism>
<dbReference type="KEGG" id="ssl:SS1G_06428"/>
<evidence type="ECO:0000313" key="2">
    <source>
        <dbReference type="Proteomes" id="UP000001312"/>
    </source>
</evidence>
<keyword evidence="2" id="KW-1185">Reference proteome</keyword>
<accession>A7EM81</accession>
<protein>
    <submittedName>
        <fullName evidence="1">Uncharacterized protein</fullName>
    </submittedName>
</protein>
<reference evidence="2" key="1">
    <citation type="journal article" date="2011" name="PLoS Genet.">
        <title>Genomic analysis of the necrotrophic fungal pathogens Sclerotinia sclerotiorum and Botrytis cinerea.</title>
        <authorList>
            <person name="Amselem J."/>
            <person name="Cuomo C.A."/>
            <person name="van Kan J.A."/>
            <person name="Viaud M."/>
            <person name="Benito E.P."/>
            <person name="Couloux A."/>
            <person name="Coutinho P.M."/>
            <person name="de Vries R.P."/>
            <person name="Dyer P.S."/>
            <person name="Fillinger S."/>
            <person name="Fournier E."/>
            <person name="Gout L."/>
            <person name="Hahn M."/>
            <person name="Kohn L."/>
            <person name="Lapalu N."/>
            <person name="Plummer K.M."/>
            <person name="Pradier J.M."/>
            <person name="Quevillon E."/>
            <person name="Sharon A."/>
            <person name="Simon A."/>
            <person name="ten Have A."/>
            <person name="Tudzynski B."/>
            <person name="Tudzynski P."/>
            <person name="Wincker P."/>
            <person name="Andrew M."/>
            <person name="Anthouard V."/>
            <person name="Beever R.E."/>
            <person name="Beffa R."/>
            <person name="Benoit I."/>
            <person name="Bouzid O."/>
            <person name="Brault B."/>
            <person name="Chen Z."/>
            <person name="Choquer M."/>
            <person name="Collemare J."/>
            <person name="Cotton P."/>
            <person name="Danchin E.G."/>
            <person name="Da Silva C."/>
            <person name="Gautier A."/>
            <person name="Giraud C."/>
            <person name="Giraud T."/>
            <person name="Gonzalez C."/>
            <person name="Grossetete S."/>
            <person name="Guldener U."/>
            <person name="Henrissat B."/>
            <person name="Howlett B.J."/>
            <person name="Kodira C."/>
            <person name="Kretschmer M."/>
            <person name="Lappartient A."/>
            <person name="Leroch M."/>
            <person name="Levis C."/>
            <person name="Mauceli E."/>
            <person name="Neuveglise C."/>
            <person name="Oeser B."/>
            <person name="Pearson M."/>
            <person name="Poulain J."/>
            <person name="Poussereau N."/>
            <person name="Quesneville H."/>
            <person name="Rascle C."/>
            <person name="Schumacher J."/>
            <person name="Segurens B."/>
            <person name="Sexton A."/>
            <person name="Silva E."/>
            <person name="Sirven C."/>
            <person name="Soanes D.M."/>
            <person name="Talbot N.J."/>
            <person name="Templeton M."/>
            <person name="Yandava C."/>
            <person name="Yarden O."/>
            <person name="Zeng Q."/>
            <person name="Rollins J.A."/>
            <person name="Lebrun M.H."/>
            <person name="Dickman M."/>
        </authorList>
    </citation>
    <scope>NUCLEOTIDE SEQUENCE [LARGE SCALE GENOMIC DNA]</scope>
    <source>
        <strain evidence="2">ATCC 18683 / 1980 / Ss-1</strain>
    </source>
</reference>
<dbReference type="InParanoid" id="A7EM81"/>
<dbReference type="Proteomes" id="UP000001312">
    <property type="component" value="Unassembled WGS sequence"/>
</dbReference>
<dbReference type="RefSeq" id="XP_001592189.1">
    <property type="nucleotide sequence ID" value="XM_001592139.1"/>
</dbReference>
<evidence type="ECO:0000313" key="1">
    <source>
        <dbReference type="EMBL" id="EDO03947.1"/>
    </source>
</evidence>
<dbReference type="AlphaFoldDB" id="A7EM81"/>
<proteinExistence type="predicted"/>